<gene>
    <name evidence="3" type="ORF">GSY69_10975</name>
</gene>
<feature type="region of interest" description="Disordered" evidence="2">
    <location>
        <begin position="75"/>
        <end position="101"/>
    </location>
</feature>
<dbReference type="Proteomes" id="UP000469215">
    <property type="component" value="Unassembled WGS sequence"/>
</dbReference>
<dbReference type="AlphaFoldDB" id="A0A6N9HAA8"/>
<evidence type="ECO:0000256" key="2">
    <source>
        <dbReference type="SAM" id="MobiDB-lite"/>
    </source>
</evidence>
<evidence type="ECO:0000256" key="1">
    <source>
        <dbReference type="SAM" id="Coils"/>
    </source>
</evidence>
<feature type="compositionally biased region" description="Low complexity" evidence="2">
    <location>
        <begin position="81"/>
        <end position="101"/>
    </location>
</feature>
<sequence>MSKAQRPIERIERDHKHDVELIKKLDGIMAKIDDLDDKRARLVEERDAEVNRLLDDEEVSVAKLRSWAVPIPRRKRKTKLSTSDDASTTSDASADTASYAS</sequence>
<comment type="caution">
    <text evidence="3">The sequence shown here is derived from an EMBL/GenBank/DDBJ whole genome shotgun (WGS) entry which is preliminary data.</text>
</comment>
<keyword evidence="1" id="KW-0175">Coiled coil</keyword>
<accession>A0A6N9HAA8</accession>
<dbReference type="EMBL" id="WWEQ01000054">
    <property type="protein sequence ID" value="MYM20472.1"/>
    <property type="molecule type" value="Genomic_DNA"/>
</dbReference>
<dbReference type="RefSeq" id="WP_160953888.1">
    <property type="nucleotide sequence ID" value="NZ_WWEQ01000054.1"/>
</dbReference>
<feature type="coiled-coil region" evidence="1">
    <location>
        <begin position="25"/>
        <end position="52"/>
    </location>
</feature>
<protein>
    <submittedName>
        <fullName evidence="3">Uncharacterized protein</fullName>
    </submittedName>
</protein>
<organism evidence="3 4">
    <name type="scientific">Brevibacterium rongguiense</name>
    <dbReference type="NCBI Taxonomy" id="2695267"/>
    <lineage>
        <taxon>Bacteria</taxon>
        <taxon>Bacillati</taxon>
        <taxon>Actinomycetota</taxon>
        <taxon>Actinomycetes</taxon>
        <taxon>Micrococcales</taxon>
        <taxon>Brevibacteriaceae</taxon>
        <taxon>Brevibacterium</taxon>
    </lineage>
</organism>
<name>A0A6N9HAA8_9MICO</name>
<proteinExistence type="predicted"/>
<evidence type="ECO:0000313" key="4">
    <source>
        <dbReference type="Proteomes" id="UP000469215"/>
    </source>
</evidence>
<keyword evidence="4" id="KW-1185">Reference proteome</keyword>
<reference evidence="3 4" key="1">
    <citation type="submission" date="2020-01" db="EMBL/GenBank/DDBJ databases">
        <authorList>
            <person name="Deng T."/>
        </authorList>
    </citation>
    <scope>NUCLEOTIDE SEQUENCE [LARGE SCALE GENOMIC DNA]</scope>
    <source>
        <strain evidence="3 4">5221</strain>
    </source>
</reference>
<evidence type="ECO:0000313" key="3">
    <source>
        <dbReference type="EMBL" id="MYM20472.1"/>
    </source>
</evidence>